<dbReference type="Proteomes" id="UP001274321">
    <property type="component" value="Unassembled WGS sequence"/>
</dbReference>
<evidence type="ECO:0000313" key="2">
    <source>
        <dbReference type="EMBL" id="MDX6804969.1"/>
    </source>
</evidence>
<dbReference type="InterPro" id="IPR006311">
    <property type="entry name" value="TAT_signal"/>
</dbReference>
<dbReference type="SMART" id="SM00869">
    <property type="entry name" value="Autotransporter"/>
    <property type="match status" value="1"/>
</dbReference>
<accession>A0ABU4RLJ2</accession>
<keyword evidence="3" id="KW-1185">Reference proteome</keyword>
<dbReference type="Gene3D" id="2.40.128.130">
    <property type="entry name" value="Autotransporter beta-domain"/>
    <property type="match status" value="1"/>
</dbReference>
<comment type="caution">
    <text evidence="2">The sequence shown here is derived from an EMBL/GenBank/DDBJ whole genome shotgun (WGS) entry which is preliminary data.</text>
</comment>
<feature type="domain" description="Autotransporter" evidence="1">
    <location>
        <begin position="947"/>
        <end position="1220"/>
    </location>
</feature>
<organism evidence="2 3">
    <name type="scientific">Terrihabitans rhizophilus</name>
    <dbReference type="NCBI Taxonomy" id="3092662"/>
    <lineage>
        <taxon>Bacteria</taxon>
        <taxon>Pseudomonadati</taxon>
        <taxon>Pseudomonadota</taxon>
        <taxon>Alphaproteobacteria</taxon>
        <taxon>Hyphomicrobiales</taxon>
        <taxon>Terrihabitans</taxon>
    </lineage>
</organism>
<gene>
    <name evidence="2" type="ORF">SCD90_02725</name>
</gene>
<dbReference type="PROSITE" id="PS51318">
    <property type="entry name" value="TAT"/>
    <property type="match status" value="1"/>
</dbReference>
<evidence type="ECO:0000259" key="1">
    <source>
        <dbReference type="PROSITE" id="PS51208"/>
    </source>
</evidence>
<name>A0ABU4RLJ2_9HYPH</name>
<sequence>MQPFTSHRTINGRVSRRAALLLGTALTAGVLSQGTFISGAYAANECGAPVNQAVVCDATNYQAAEGDIGYFNPGALTLTLQDLTVTANTAVRLTNSAVTPGDAAIIVENTDITTATGAGVQVNVASDSAATLTVNSGSSIVSGNTNAAFVRSVGGTVTVTTEAGTTLNGGANGLQTRTEEDNLTTVTIGGEAIGGTGSAVATAAVDGDTVITIEGTASLTGNGNSGIYADSNDGDITISTAAGSSVTTTAANDGYYAIEAASDTGTINMTLAGEVVEGGVAAFTSGAGSVNIDILGRINNAFGGGVQVETEDGDITLNLGQTDETGAPIQTVVESSSDALQLYSDEGSIFVTVGAGTSLIGGPANDELDEEGGDGIEAVADAGDITIGVLSGATITGGDDGIYASTDNGSVVISNAGLIGSVSEDEDGPVFSGVGDDGIDVEAYGDGLVEVVNEVGGLIFAEDNGIEVSQEGSGEVFVENLGSIGIFGNAVGDDGIRVTNYGTTSLDVTNGGAIWATNSAMDVASFIPGDVSILNQGLAIGSGQEPDEAVVRIRTVASTEGSEVQTALSFENTGIIASTDAANALFSFIEAVEDEDILAGGDLGTLLGSEAFSTFTADLGDAAEDFAIYAQGDDFEDEGSFGFGAGGEFTNSGLIVGRIGIDSFEASTFENNGLWLTRGDNSFGVGESSVLTNNVLIQTAFVSGVEDEASFSGLDVFQNNGVLSMIDNFGALAGIEGTPVFNNDRVRVDGTYQASGSAILAVDATLGAAGQSDSSDLLVVDDVDTGEQGVVGDSLTSILVLDSNASGLGALNLDGVALVRVNNGDAFLQNWKLNEGSSNYDSSRGVIDKGFVYYTLGERDAPEEISEEITLQIAEDNAREIVLIGLPDVEAYQAASIITGAQEIWHNTTAIYSERHADLRDFIMAGVNSRAERADLPVDGPAPTTTANNVTPGVWAKGFGGWVQNDGEAAGFDTGFDQDIYGMMAGIDTGRESVWSADDAILGGVFAGYLSSDLDFNTGGSSIDYEGFTVGGYASFLKGNFFVDATIKADFLEIEGAGGVFGDLSTDATSIGGTLESGYRFWFNRFFVEPNAVLAYVQTDIDDATVLGGDIDFADDAESLRGGVGIRVGGNVYTGMTHTVGVSLVGRAWNEFEGENQVTIGGEGGFDIVDQGPEDVYGELGGTLSVTSRTTGWSGQVSGSYKFNDEYESASVKGGVRYQW</sequence>
<dbReference type="InterPro" id="IPR005546">
    <property type="entry name" value="Autotransporte_beta"/>
</dbReference>
<dbReference type="Pfam" id="PF03797">
    <property type="entry name" value="Autotransporter"/>
    <property type="match status" value="1"/>
</dbReference>
<dbReference type="RefSeq" id="WP_319843077.1">
    <property type="nucleotide sequence ID" value="NZ_JAXAFJ010000001.1"/>
</dbReference>
<dbReference type="SUPFAM" id="SSF103515">
    <property type="entry name" value="Autotransporter"/>
    <property type="match status" value="1"/>
</dbReference>
<reference evidence="2 3" key="1">
    <citation type="submission" date="2023-11" db="EMBL/GenBank/DDBJ databases">
        <authorList>
            <person name="Bao R."/>
        </authorList>
    </citation>
    <scope>NUCLEOTIDE SEQUENCE [LARGE SCALE GENOMIC DNA]</scope>
    <source>
        <strain evidence="2 3">PJ23</strain>
    </source>
</reference>
<proteinExistence type="predicted"/>
<dbReference type="InterPro" id="IPR036709">
    <property type="entry name" value="Autotransporte_beta_dom_sf"/>
</dbReference>
<evidence type="ECO:0000313" key="3">
    <source>
        <dbReference type="Proteomes" id="UP001274321"/>
    </source>
</evidence>
<dbReference type="PROSITE" id="PS51208">
    <property type="entry name" value="AUTOTRANSPORTER"/>
    <property type="match status" value="1"/>
</dbReference>
<protein>
    <submittedName>
        <fullName evidence="2">Autotransporter domain-containing protein</fullName>
    </submittedName>
</protein>
<dbReference type="EMBL" id="JAXAFJ010000001">
    <property type="protein sequence ID" value="MDX6804969.1"/>
    <property type="molecule type" value="Genomic_DNA"/>
</dbReference>